<evidence type="ECO:0000313" key="8">
    <source>
        <dbReference type="Proteomes" id="UP000238479"/>
    </source>
</evidence>
<keyword evidence="2" id="KW-0805">Transcription regulation</keyword>
<gene>
    <name evidence="7" type="ORF">RchiOBHm_Chr7g0185311</name>
</gene>
<keyword evidence="8" id="KW-1185">Reference proteome</keyword>
<dbReference type="InterPro" id="IPR050913">
    <property type="entry name" value="AP2/ERF_ERF"/>
</dbReference>
<dbReference type="InterPro" id="IPR001471">
    <property type="entry name" value="AP2/ERF_dom"/>
</dbReference>
<dbReference type="PROSITE" id="PS51032">
    <property type="entry name" value="AP2_ERF"/>
    <property type="match status" value="1"/>
</dbReference>
<comment type="caution">
    <text evidence="7">The sequence shown here is derived from an EMBL/GenBank/DDBJ whole genome shotgun (WGS) entry which is preliminary data.</text>
</comment>
<comment type="subcellular location">
    <subcellularLocation>
        <location evidence="1">Nucleus</location>
    </subcellularLocation>
</comment>
<organism evidence="7 8">
    <name type="scientific">Rosa chinensis</name>
    <name type="common">China rose</name>
    <dbReference type="NCBI Taxonomy" id="74649"/>
    <lineage>
        <taxon>Eukaryota</taxon>
        <taxon>Viridiplantae</taxon>
        <taxon>Streptophyta</taxon>
        <taxon>Embryophyta</taxon>
        <taxon>Tracheophyta</taxon>
        <taxon>Spermatophyta</taxon>
        <taxon>Magnoliopsida</taxon>
        <taxon>eudicotyledons</taxon>
        <taxon>Gunneridae</taxon>
        <taxon>Pentapetalae</taxon>
        <taxon>rosids</taxon>
        <taxon>fabids</taxon>
        <taxon>Rosales</taxon>
        <taxon>Rosaceae</taxon>
        <taxon>Rosoideae</taxon>
        <taxon>Rosoideae incertae sedis</taxon>
        <taxon>Rosa</taxon>
    </lineage>
</organism>
<dbReference type="Gramene" id="PRQ16536">
    <property type="protein sequence ID" value="PRQ16536"/>
    <property type="gene ID" value="RchiOBHm_Chr7g0185311"/>
</dbReference>
<dbReference type="EMBL" id="PDCK01000045">
    <property type="protein sequence ID" value="PRQ16536.1"/>
    <property type="molecule type" value="Genomic_DNA"/>
</dbReference>
<evidence type="ECO:0000256" key="5">
    <source>
        <dbReference type="ARBA" id="ARBA00023242"/>
    </source>
</evidence>
<proteinExistence type="predicted"/>
<keyword evidence="4" id="KW-0804">Transcription</keyword>
<dbReference type="GO" id="GO:0005634">
    <property type="term" value="C:nucleus"/>
    <property type="evidence" value="ECO:0007669"/>
    <property type="project" value="UniProtKB-SubCell"/>
</dbReference>
<evidence type="ECO:0000256" key="2">
    <source>
        <dbReference type="ARBA" id="ARBA00023015"/>
    </source>
</evidence>
<dbReference type="CDD" id="cd00018">
    <property type="entry name" value="AP2"/>
    <property type="match status" value="1"/>
</dbReference>
<dbReference type="GO" id="GO:0003677">
    <property type="term" value="F:DNA binding"/>
    <property type="evidence" value="ECO:0007669"/>
    <property type="project" value="UniProtKB-KW"/>
</dbReference>
<evidence type="ECO:0000256" key="1">
    <source>
        <dbReference type="ARBA" id="ARBA00004123"/>
    </source>
</evidence>
<protein>
    <submittedName>
        <fullName evidence="7">Putative transcription factor AP2-EREBP family</fullName>
    </submittedName>
</protein>
<dbReference type="OMA" id="CNATEYQ"/>
<sequence>MPGIRTQVLNQDVCYKKLMAKQPRKEEDTSFKKKVRIMYTDPYATDSSSEDDEQCNATEYQSVPRKKVFVSEIVVGGMQDESCVSGGRIGNTNKSDGSKKNHRSYSVYKGVRRRKWGKYAAEIRDPFRGVREWIGTFDTAEEASVAYQNRRLLFDNMKLELKRKTEYKDLQLSNEAFKSSHLTVESNHQYECQSFHLLRESRDSSVAAAANETFSYEETASLFCHPSPSSVFQPEGSVQPLSKEELSNLKFPEVPISSAISAEEGYVRPLSEEELSVLKFPEVPISSAIIAEEGSVQPLSEEEHFNLKFTQVPILSPIRTEVWGFMNLGFVDNDIFDGLDQLFVGRSDIVDLPVHRHGNGENISLPPSKFLMSDLAGFYWD</sequence>
<dbReference type="AlphaFoldDB" id="A0A2P6P3M6"/>
<dbReference type="PANTHER" id="PTHR31194">
    <property type="entry name" value="SHN SHINE , DNA BINDING / TRANSCRIPTION FACTOR"/>
    <property type="match status" value="1"/>
</dbReference>
<dbReference type="STRING" id="74649.A0A2P6P3M6"/>
<name>A0A2P6P3M6_ROSCH</name>
<dbReference type="InterPro" id="IPR016177">
    <property type="entry name" value="DNA-bd_dom_sf"/>
</dbReference>
<accession>A0A2P6P3M6</accession>
<dbReference type="InterPro" id="IPR036955">
    <property type="entry name" value="AP2/ERF_dom_sf"/>
</dbReference>
<dbReference type="GO" id="GO:0003700">
    <property type="term" value="F:DNA-binding transcription factor activity"/>
    <property type="evidence" value="ECO:0007669"/>
    <property type="project" value="InterPro"/>
</dbReference>
<keyword evidence="3" id="KW-0238">DNA-binding</keyword>
<keyword evidence="5" id="KW-0539">Nucleus</keyword>
<dbReference type="SUPFAM" id="SSF54171">
    <property type="entry name" value="DNA-binding domain"/>
    <property type="match status" value="1"/>
</dbReference>
<feature type="domain" description="AP2/ERF" evidence="6">
    <location>
        <begin position="107"/>
        <end position="164"/>
    </location>
</feature>
<reference evidence="7 8" key="1">
    <citation type="journal article" date="2018" name="Nat. Genet.">
        <title>The Rosa genome provides new insights in the design of modern roses.</title>
        <authorList>
            <person name="Bendahmane M."/>
        </authorList>
    </citation>
    <scope>NUCLEOTIDE SEQUENCE [LARGE SCALE GENOMIC DNA]</scope>
    <source>
        <strain evidence="8">cv. Old Blush</strain>
    </source>
</reference>
<dbReference type="SMART" id="SM00380">
    <property type="entry name" value="AP2"/>
    <property type="match status" value="1"/>
</dbReference>
<dbReference type="Proteomes" id="UP000238479">
    <property type="component" value="Chromosome 7"/>
</dbReference>
<evidence type="ECO:0000259" key="6">
    <source>
        <dbReference type="PROSITE" id="PS51032"/>
    </source>
</evidence>
<dbReference type="PRINTS" id="PR00367">
    <property type="entry name" value="ETHRSPELEMNT"/>
</dbReference>
<dbReference type="Gene3D" id="3.30.730.10">
    <property type="entry name" value="AP2/ERF domain"/>
    <property type="match status" value="1"/>
</dbReference>
<evidence type="ECO:0000256" key="3">
    <source>
        <dbReference type="ARBA" id="ARBA00023125"/>
    </source>
</evidence>
<dbReference type="PANTHER" id="PTHR31194:SF187">
    <property type="entry name" value="ETHYLENE-RESPONSIVE TRANSCRIPTION FACTOR ERF118-LIKE"/>
    <property type="match status" value="1"/>
</dbReference>
<evidence type="ECO:0000256" key="4">
    <source>
        <dbReference type="ARBA" id="ARBA00023163"/>
    </source>
</evidence>
<evidence type="ECO:0000313" key="7">
    <source>
        <dbReference type="EMBL" id="PRQ16536.1"/>
    </source>
</evidence>